<comment type="caution">
    <text evidence="1">The sequence shown here is derived from an EMBL/GenBank/DDBJ whole genome shotgun (WGS) entry which is preliminary data.</text>
</comment>
<protein>
    <submittedName>
        <fullName evidence="1">Uncharacterized protein</fullName>
    </submittedName>
</protein>
<reference evidence="1 2" key="1">
    <citation type="submission" date="2018-04" db="EMBL/GenBank/DDBJ databases">
        <title>Adhaeribacter sp. HMF7616 genome sequencing and assembly.</title>
        <authorList>
            <person name="Kang H."/>
            <person name="Kang J."/>
            <person name="Cha I."/>
            <person name="Kim H."/>
            <person name="Joh K."/>
        </authorList>
    </citation>
    <scope>NUCLEOTIDE SEQUENCE [LARGE SCALE GENOMIC DNA]</scope>
    <source>
        <strain evidence="1 2">HMF7616</strain>
    </source>
</reference>
<keyword evidence="2" id="KW-1185">Reference proteome</keyword>
<accession>A0A369QR12</accession>
<proteinExistence type="predicted"/>
<dbReference type="AlphaFoldDB" id="A0A369QR12"/>
<evidence type="ECO:0000313" key="1">
    <source>
        <dbReference type="EMBL" id="RDC64618.1"/>
    </source>
</evidence>
<sequence>MEKETPKTTESKTRFDQLLKLCNDHENPNEEYREELHDLIHSNQDFRKRMQLHEGWYPMVLRARIEKLNFSDTLKEVLYVKCAQLREELGYATSNKLEKLAIEQIVLCWVNHHHTDLGHADNLTKPHSKDIGLYWEKRLAYSSRRYERALELLSKMRKMKLVVQVNNATNQIVSN</sequence>
<dbReference type="EMBL" id="QASA01000001">
    <property type="protein sequence ID" value="RDC64618.1"/>
    <property type="molecule type" value="Genomic_DNA"/>
</dbReference>
<organism evidence="1 2">
    <name type="scientific">Adhaeribacter pallidiroseus</name>
    <dbReference type="NCBI Taxonomy" id="2072847"/>
    <lineage>
        <taxon>Bacteria</taxon>
        <taxon>Pseudomonadati</taxon>
        <taxon>Bacteroidota</taxon>
        <taxon>Cytophagia</taxon>
        <taxon>Cytophagales</taxon>
        <taxon>Hymenobacteraceae</taxon>
        <taxon>Adhaeribacter</taxon>
    </lineage>
</organism>
<evidence type="ECO:0000313" key="2">
    <source>
        <dbReference type="Proteomes" id="UP000253919"/>
    </source>
</evidence>
<gene>
    <name evidence="1" type="ORF">AHMF7616_03234</name>
</gene>
<dbReference type="RefSeq" id="WP_147275697.1">
    <property type="nucleotide sequence ID" value="NZ_QASA01000001.1"/>
</dbReference>
<name>A0A369QR12_9BACT</name>
<dbReference type="Proteomes" id="UP000253919">
    <property type="component" value="Unassembled WGS sequence"/>
</dbReference>